<name>A0A915Q2K4_9BILA</name>
<feature type="region of interest" description="Disordered" evidence="1">
    <location>
        <begin position="59"/>
        <end position="85"/>
    </location>
</feature>
<organism evidence="2 3">
    <name type="scientific">Setaria digitata</name>
    <dbReference type="NCBI Taxonomy" id="48799"/>
    <lineage>
        <taxon>Eukaryota</taxon>
        <taxon>Metazoa</taxon>
        <taxon>Ecdysozoa</taxon>
        <taxon>Nematoda</taxon>
        <taxon>Chromadorea</taxon>
        <taxon>Rhabditida</taxon>
        <taxon>Spirurina</taxon>
        <taxon>Spiruromorpha</taxon>
        <taxon>Filarioidea</taxon>
        <taxon>Setariidae</taxon>
        <taxon>Setaria</taxon>
    </lineage>
</organism>
<sequence>MENRERKMRYSRTGDGRWEIESRMKKRTADGWRDERVERKISKIKLIICGEIYHFSTKVGNGEEYGDGRRSGHKQDTVMTSGKKD</sequence>
<protein>
    <submittedName>
        <fullName evidence="3">Uncharacterized protein</fullName>
    </submittedName>
</protein>
<proteinExistence type="predicted"/>
<dbReference type="AlphaFoldDB" id="A0A915Q2K4"/>
<reference evidence="3" key="1">
    <citation type="submission" date="2022-11" db="UniProtKB">
        <authorList>
            <consortium name="WormBaseParasite"/>
        </authorList>
    </citation>
    <scope>IDENTIFICATION</scope>
</reference>
<dbReference type="WBParaSite" id="sdigi.contig62.g3339.t1">
    <property type="protein sequence ID" value="sdigi.contig62.g3339.t1"/>
    <property type="gene ID" value="sdigi.contig62.g3339"/>
</dbReference>
<evidence type="ECO:0000313" key="3">
    <source>
        <dbReference type="WBParaSite" id="sdigi.contig62.g3339.t1"/>
    </source>
</evidence>
<evidence type="ECO:0000313" key="2">
    <source>
        <dbReference type="Proteomes" id="UP000887581"/>
    </source>
</evidence>
<keyword evidence="2" id="KW-1185">Reference proteome</keyword>
<evidence type="ECO:0000256" key="1">
    <source>
        <dbReference type="SAM" id="MobiDB-lite"/>
    </source>
</evidence>
<feature type="compositionally biased region" description="Basic and acidic residues" evidence="1">
    <location>
        <begin position="66"/>
        <end position="85"/>
    </location>
</feature>
<accession>A0A915Q2K4</accession>
<dbReference type="Proteomes" id="UP000887581">
    <property type="component" value="Unplaced"/>
</dbReference>